<dbReference type="Gene3D" id="1.10.150.510">
    <property type="entry name" value="Receptor activity modifying family"/>
    <property type="match status" value="1"/>
</dbReference>
<name>A0AAV2LF00_KNICA</name>
<dbReference type="InterPro" id="IPR038126">
    <property type="entry name" value="RAMP_sf"/>
</dbReference>
<gene>
    <name evidence="2" type="ORF">KC01_LOCUS26371</name>
</gene>
<keyword evidence="1" id="KW-0812">Transmembrane</keyword>
<dbReference type="Proteomes" id="UP001497482">
    <property type="component" value="Chromosome 22"/>
</dbReference>
<reference evidence="2 3" key="1">
    <citation type="submission" date="2024-04" db="EMBL/GenBank/DDBJ databases">
        <authorList>
            <person name="Waldvogel A.-M."/>
            <person name="Schoenle A."/>
        </authorList>
    </citation>
    <scope>NUCLEOTIDE SEQUENCE [LARGE SCALE GENOMIC DNA]</scope>
</reference>
<proteinExistence type="predicted"/>
<sequence>MCGIWLSLCNSSPLLPLSAMYSSDLSLALSSAPHALWRLAHDPVTEGDLYARTSPVCSSLRAGPAWAFPRQRCVSVWVLSDWRLGDCRSRSTRTRTHTGANMEMRRASWLPAGLALCLAAAILPSISACDRGDYRMLIGDFCLTKFRLDMEALDRSLWCSWPRTME</sequence>
<keyword evidence="3" id="KW-1185">Reference proteome</keyword>
<evidence type="ECO:0000313" key="2">
    <source>
        <dbReference type="EMBL" id="CAL1597897.1"/>
    </source>
</evidence>
<evidence type="ECO:0000256" key="1">
    <source>
        <dbReference type="SAM" id="Phobius"/>
    </source>
</evidence>
<feature type="transmembrane region" description="Helical" evidence="1">
    <location>
        <begin position="107"/>
        <end position="126"/>
    </location>
</feature>
<protein>
    <submittedName>
        <fullName evidence="2">Uncharacterized protein</fullName>
    </submittedName>
</protein>
<accession>A0AAV2LF00</accession>
<dbReference type="EMBL" id="OZ035844">
    <property type="protein sequence ID" value="CAL1597897.1"/>
    <property type="molecule type" value="Genomic_DNA"/>
</dbReference>
<keyword evidence="1" id="KW-0472">Membrane</keyword>
<evidence type="ECO:0000313" key="3">
    <source>
        <dbReference type="Proteomes" id="UP001497482"/>
    </source>
</evidence>
<dbReference type="AlphaFoldDB" id="A0AAV2LF00"/>
<organism evidence="2 3">
    <name type="scientific">Knipowitschia caucasica</name>
    <name type="common">Caucasian dwarf goby</name>
    <name type="synonym">Pomatoschistus caucasicus</name>
    <dbReference type="NCBI Taxonomy" id="637954"/>
    <lineage>
        <taxon>Eukaryota</taxon>
        <taxon>Metazoa</taxon>
        <taxon>Chordata</taxon>
        <taxon>Craniata</taxon>
        <taxon>Vertebrata</taxon>
        <taxon>Euteleostomi</taxon>
        <taxon>Actinopterygii</taxon>
        <taxon>Neopterygii</taxon>
        <taxon>Teleostei</taxon>
        <taxon>Neoteleostei</taxon>
        <taxon>Acanthomorphata</taxon>
        <taxon>Gobiaria</taxon>
        <taxon>Gobiiformes</taxon>
        <taxon>Gobioidei</taxon>
        <taxon>Gobiidae</taxon>
        <taxon>Gobiinae</taxon>
        <taxon>Knipowitschia</taxon>
    </lineage>
</organism>
<keyword evidence="1" id="KW-1133">Transmembrane helix</keyword>